<protein>
    <submittedName>
        <fullName evidence="1">Uncharacterized protein</fullName>
    </submittedName>
</protein>
<proteinExistence type="predicted"/>
<sequence>MQEEALNRLKWLLSKAWVVSVKEKVGHGNLGHVHRLTEKVSLPFCTPRYLHKI</sequence>
<comment type="caution">
    <text evidence="1">The sequence shown here is derived from an EMBL/GenBank/DDBJ whole genome shotgun (WGS) entry which is preliminary data.</text>
</comment>
<reference evidence="1" key="1">
    <citation type="submission" date="2021-02" db="EMBL/GenBank/DDBJ databases">
        <authorList>
            <person name="Han P."/>
        </authorList>
    </citation>
    <scope>NUCLEOTIDE SEQUENCE</scope>
    <source>
        <strain evidence="1">Nitrosomonas nitrosa 18-3D</strain>
    </source>
</reference>
<dbReference type="EMBL" id="CAJNAP010000034">
    <property type="protein sequence ID" value="CAE6512241.1"/>
    <property type="molecule type" value="Genomic_DNA"/>
</dbReference>
<evidence type="ECO:0000313" key="2">
    <source>
        <dbReference type="Proteomes" id="UP000601736"/>
    </source>
</evidence>
<dbReference type="Proteomes" id="UP000601736">
    <property type="component" value="Unassembled WGS sequence"/>
</dbReference>
<organism evidence="1 2">
    <name type="scientific">Nitrosomonas nitrosa</name>
    <dbReference type="NCBI Taxonomy" id="52442"/>
    <lineage>
        <taxon>Bacteria</taxon>
        <taxon>Pseudomonadati</taxon>
        <taxon>Pseudomonadota</taxon>
        <taxon>Betaproteobacteria</taxon>
        <taxon>Nitrosomonadales</taxon>
        <taxon>Nitrosomonadaceae</taxon>
        <taxon>Nitrosomonas</taxon>
    </lineage>
</organism>
<name>A0A8H9DAT0_9PROT</name>
<accession>A0A8H9DAT0</accession>
<evidence type="ECO:0000313" key="1">
    <source>
        <dbReference type="EMBL" id="CAE6512241.1"/>
    </source>
</evidence>
<dbReference type="AlphaFoldDB" id="A0A8H9DAT0"/>
<gene>
    <name evidence="1" type="ORF">NMYAN_40089</name>
</gene>